<accession>A0A8H6CQ12</accession>
<name>A0A8H6CQ12_9LECA</name>
<dbReference type="GeneID" id="59293883"/>
<proteinExistence type="predicted"/>
<dbReference type="Proteomes" id="UP000578531">
    <property type="component" value="Unassembled WGS sequence"/>
</dbReference>
<feature type="compositionally biased region" description="Polar residues" evidence="1">
    <location>
        <begin position="141"/>
        <end position="161"/>
    </location>
</feature>
<evidence type="ECO:0000313" key="3">
    <source>
        <dbReference type="Proteomes" id="UP000578531"/>
    </source>
</evidence>
<dbReference type="InterPro" id="IPR041078">
    <property type="entry name" value="Plavaka"/>
</dbReference>
<feature type="region of interest" description="Disordered" evidence="1">
    <location>
        <begin position="123"/>
        <end position="161"/>
    </location>
</feature>
<keyword evidence="3" id="KW-1185">Reference proteome</keyword>
<evidence type="ECO:0000313" key="2">
    <source>
        <dbReference type="EMBL" id="KAF6227507.1"/>
    </source>
</evidence>
<comment type="caution">
    <text evidence="2">The sequence shown here is derived from an EMBL/GenBank/DDBJ whole genome shotgun (WGS) entry which is preliminary data.</text>
</comment>
<dbReference type="Pfam" id="PF18759">
    <property type="entry name" value="Plavaka"/>
    <property type="match status" value="1"/>
</dbReference>
<dbReference type="AlphaFoldDB" id="A0A8H6CQ12"/>
<evidence type="ECO:0008006" key="4">
    <source>
        <dbReference type="Google" id="ProtNLM"/>
    </source>
</evidence>
<dbReference type="OrthoDB" id="5322288at2759"/>
<evidence type="ECO:0000256" key="1">
    <source>
        <dbReference type="SAM" id="MobiDB-lite"/>
    </source>
</evidence>
<dbReference type="RefSeq" id="XP_037158998.1">
    <property type="nucleotide sequence ID" value="XM_037314119.1"/>
</dbReference>
<protein>
    <recommendedName>
        <fullName evidence="4">C2H2-type domain-containing protein</fullName>
    </recommendedName>
</protein>
<reference evidence="2 3" key="1">
    <citation type="journal article" date="2020" name="Genomics">
        <title>Complete, high-quality genomes from long-read metagenomic sequencing of two wolf lichen thalli reveals enigmatic genome architecture.</title>
        <authorList>
            <person name="McKenzie S.K."/>
            <person name="Walston R.F."/>
            <person name="Allen J.L."/>
        </authorList>
    </citation>
    <scope>NUCLEOTIDE SEQUENCE [LARGE SCALE GENOMIC DNA]</scope>
    <source>
        <strain evidence="2">WasteWater2</strain>
    </source>
</reference>
<gene>
    <name evidence="2" type="ORF">HO173_012247</name>
</gene>
<organism evidence="2 3">
    <name type="scientific">Letharia columbiana</name>
    <dbReference type="NCBI Taxonomy" id="112416"/>
    <lineage>
        <taxon>Eukaryota</taxon>
        <taxon>Fungi</taxon>
        <taxon>Dikarya</taxon>
        <taxon>Ascomycota</taxon>
        <taxon>Pezizomycotina</taxon>
        <taxon>Lecanoromycetes</taxon>
        <taxon>OSLEUM clade</taxon>
        <taxon>Lecanoromycetidae</taxon>
        <taxon>Lecanorales</taxon>
        <taxon>Lecanorineae</taxon>
        <taxon>Parmeliaceae</taxon>
        <taxon>Letharia</taxon>
    </lineage>
</organism>
<dbReference type="EMBL" id="JACCJC010000086">
    <property type="protein sequence ID" value="KAF6227507.1"/>
    <property type="molecule type" value="Genomic_DNA"/>
</dbReference>
<sequence length="555" mass="62178">MHRVCRFCKKQCKNGSGLTRHLRGCRKRKPILPHASFDTTDRDIVGSINNLTALITVREGDTHPPEGDTTADSIPWQQLDEQEIGEEGTNAVQTMNLDDETTATPTSAIGSSCSTTISSLTVDSVEPYPGERGAGRPVELQSGSKPLSQMESMSNYRTGSDVGSMSDTDNFWNPFESREDYALALWFLESGLSDGDIDKFFRDVHLQRFRDGCSFDGAKSLRCKMQNMRGGGIDGGWTSQSFEIHNSGPELGSKTYHVIYFDIVSIIKAFLAHEPFSTSLYYRPVRQRNANGARVYSEMHTADWWWETQDKLPDGSTVVPIILASDKTHLSRMHGDQHAWPVYITIGNLQRDARRAHSRPGMAILGMIPIVAEKEAKAQVYHYALGLMTEGNFSCSRGMLSADEVYSAIKEHSEHGVNIQCADGLTRRCHPILAAMTLDYEEQAMVTSILSGRHCPTCTVPPTERERLCPPTPYPKRTPERTAEQLRLQKRYTKKTPKHLAGYGTPRPPSFYRRPLRCRHIPAAMLRHPALLDGQGTHSVGNTWVCSYCYNETYH</sequence>